<keyword evidence="8 12" id="KW-0862">Zinc</keyword>
<evidence type="ECO:0000259" key="17">
    <source>
        <dbReference type="PROSITE" id="PS50880"/>
    </source>
</evidence>
<dbReference type="PROSITE" id="PS50880">
    <property type="entry name" value="TOPRIM"/>
    <property type="match status" value="1"/>
</dbReference>
<gene>
    <name evidence="12 18" type="primary">dnaG</name>
    <name evidence="18" type="ORF">HMPREF9372_0303</name>
</gene>
<dbReference type="HOGENOM" id="CLU_013501_3_3_9"/>
<dbReference type="HAMAP" id="MF_00974">
    <property type="entry name" value="DNA_primase_DnaG"/>
    <property type="match status" value="1"/>
</dbReference>
<dbReference type="InterPro" id="IPR037068">
    <property type="entry name" value="DNA_primase_core_N_sf"/>
</dbReference>
<keyword evidence="6 12" id="KW-0479">Metal-binding</keyword>
<feature type="region of interest" description="Disordered" evidence="16">
    <location>
        <begin position="436"/>
        <end position="461"/>
    </location>
</feature>
<feature type="compositionally biased region" description="Basic and acidic residues" evidence="16">
    <location>
        <begin position="440"/>
        <end position="451"/>
    </location>
</feature>
<evidence type="ECO:0000256" key="10">
    <source>
        <dbReference type="ARBA" id="ARBA00023125"/>
    </source>
</evidence>
<keyword evidence="4 12" id="KW-0548">Nucleotidyltransferase</keyword>
<accession>F9DNC3</accession>
<keyword evidence="10 12" id="KW-0238">DNA-binding</keyword>
<dbReference type="GO" id="GO:0008270">
    <property type="term" value="F:zinc ion binding"/>
    <property type="evidence" value="ECO:0007669"/>
    <property type="project" value="UniProtKB-UniRule"/>
</dbReference>
<feature type="domain" description="Toprim" evidence="17">
    <location>
        <begin position="261"/>
        <end position="342"/>
    </location>
</feature>
<evidence type="ECO:0000256" key="9">
    <source>
        <dbReference type="ARBA" id="ARBA00022842"/>
    </source>
</evidence>
<comment type="cofactor">
    <cofactor evidence="12 13 14">
        <name>Zn(2+)</name>
        <dbReference type="ChEBI" id="CHEBI:29105"/>
    </cofactor>
    <text evidence="12 13 14">Binds 1 zinc ion per monomer.</text>
</comment>
<dbReference type="FunFam" id="3.90.980.10:FF:000001">
    <property type="entry name" value="DNA primase"/>
    <property type="match status" value="1"/>
</dbReference>
<dbReference type="InterPro" id="IPR034151">
    <property type="entry name" value="TOPRIM_DnaG_bac"/>
</dbReference>
<dbReference type="InterPro" id="IPR002694">
    <property type="entry name" value="Znf_CHC2"/>
</dbReference>
<keyword evidence="7 12" id="KW-0863">Zinc-finger</keyword>
<evidence type="ECO:0000256" key="1">
    <source>
        <dbReference type="ARBA" id="ARBA00022478"/>
    </source>
</evidence>
<keyword evidence="15" id="KW-0175">Coiled coil</keyword>
<dbReference type="InterPro" id="IPR006171">
    <property type="entry name" value="TOPRIM_dom"/>
</dbReference>
<evidence type="ECO:0000256" key="5">
    <source>
        <dbReference type="ARBA" id="ARBA00022705"/>
    </source>
</evidence>
<dbReference type="Pfam" id="PF13155">
    <property type="entry name" value="Toprim_2"/>
    <property type="match status" value="1"/>
</dbReference>
<dbReference type="Gene3D" id="6.10.140.360">
    <property type="match status" value="1"/>
</dbReference>
<dbReference type="PANTHER" id="PTHR30313">
    <property type="entry name" value="DNA PRIMASE"/>
    <property type="match status" value="1"/>
</dbReference>
<evidence type="ECO:0000256" key="8">
    <source>
        <dbReference type="ARBA" id="ARBA00022833"/>
    </source>
</evidence>
<dbReference type="Pfam" id="PF08275">
    <property type="entry name" value="DNAG_N"/>
    <property type="match status" value="1"/>
</dbReference>
<reference evidence="18 19" key="1">
    <citation type="submission" date="2011-04" db="EMBL/GenBank/DDBJ databases">
        <authorList>
            <person name="Muzny D."/>
            <person name="Qin X."/>
            <person name="Deng J."/>
            <person name="Jiang H."/>
            <person name="Liu Y."/>
            <person name="Qu J."/>
            <person name="Song X.-Z."/>
            <person name="Zhang L."/>
            <person name="Thornton R."/>
            <person name="Coyle M."/>
            <person name="Francisco L."/>
            <person name="Jackson L."/>
            <person name="Javaid M."/>
            <person name="Korchina V."/>
            <person name="Kovar C."/>
            <person name="Mata R."/>
            <person name="Mathew T."/>
            <person name="Ngo R."/>
            <person name="Nguyen L."/>
            <person name="Nguyen N."/>
            <person name="Okwuonu G."/>
            <person name="Ongeri F."/>
            <person name="Pham C."/>
            <person name="Simmons D."/>
            <person name="Wilczek-Boney K."/>
            <person name="Hale W."/>
            <person name="Jakkamsetti A."/>
            <person name="Pham P."/>
            <person name="Ruth R."/>
            <person name="San Lucas F."/>
            <person name="Warren J."/>
            <person name="Zhang J."/>
            <person name="Zhao Z."/>
            <person name="Zhou C."/>
            <person name="Zhu D."/>
            <person name="Lee S."/>
            <person name="Bess C."/>
            <person name="Blankenburg K."/>
            <person name="Forbes L."/>
            <person name="Fu Q."/>
            <person name="Gubbala S."/>
            <person name="Hirani K."/>
            <person name="Jayaseelan J.C."/>
            <person name="Lara F."/>
            <person name="Munidasa M."/>
            <person name="Palculict T."/>
            <person name="Patil S."/>
            <person name="Pu L.-L."/>
            <person name="Saada N."/>
            <person name="Tang L."/>
            <person name="Weissenberger G."/>
            <person name="Zhu Y."/>
            <person name="Hemphill L."/>
            <person name="Shang Y."/>
            <person name="Youmans B."/>
            <person name="Ayvaz T."/>
            <person name="Ross M."/>
            <person name="Santibanez J."/>
            <person name="Aqrawi P."/>
            <person name="Gross S."/>
            <person name="Joshi V."/>
            <person name="Fowler G."/>
            <person name="Nazareth L."/>
            <person name="Reid J."/>
            <person name="Worley K."/>
            <person name="Petrosino J."/>
            <person name="Highlander S."/>
            <person name="Gibbs R."/>
        </authorList>
    </citation>
    <scope>NUCLEOTIDE SEQUENCE [LARGE SCALE GENOMIC DNA]</scope>
    <source>
        <strain evidence="18 19">2681</strain>
    </source>
</reference>
<name>F9DNC3_9BACL</name>
<evidence type="ECO:0000313" key="19">
    <source>
        <dbReference type="Proteomes" id="UP000005316"/>
    </source>
</evidence>
<dbReference type="GO" id="GO:0006269">
    <property type="term" value="P:DNA replication, synthesis of primer"/>
    <property type="evidence" value="ECO:0007669"/>
    <property type="project" value="UniProtKB-UniRule"/>
</dbReference>
<dbReference type="InterPro" id="IPR030846">
    <property type="entry name" value="DnaG_bac"/>
</dbReference>
<dbReference type="SMART" id="SM00493">
    <property type="entry name" value="TOPRIM"/>
    <property type="match status" value="1"/>
</dbReference>
<keyword evidence="11 12" id="KW-0804">Transcription</keyword>
<keyword evidence="3 12" id="KW-0808">Transferase</keyword>
<keyword evidence="9" id="KW-0460">Magnesium</keyword>
<evidence type="ECO:0000256" key="6">
    <source>
        <dbReference type="ARBA" id="ARBA00022723"/>
    </source>
</evidence>
<organism evidence="18 19">
    <name type="scientific">Sporosarcina newyorkensis 2681</name>
    <dbReference type="NCBI Taxonomy" id="1027292"/>
    <lineage>
        <taxon>Bacteria</taxon>
        <taxon>Bacillati</taxon>
        <taxon>Bacillota</taxon>
        <taxon>Bacilli</taxon>
        <taxon>Bacillales</taxon>
        <taxon>Caryophanaceae</taxon>
        <taxon>Sporosarcina</taxon>
    </lineage>
</organism>
<keyword evidence="1 12" id="KW-0240">DNA-directed RNA polymerase</keyword>
<dbReference type="eggNOG" id="COG0358">
    <property type="taxonomic scope" value="Bacteria"/>
</dbReference>
<dbReference type="Gene3D" id="3.40.1360.10">
    <property type="match status" value="1"/>
</dbReference>
<proteinExistence type="inferred from homology"/>
<dbReference type="GO" id="GO:0003899">
    <property type="term" value="F:DNA-directed RNA polymerase activity"/>
    <property type="evidence" value="ECO:0007669"/>
    <property type="project" value="UniProtKB-UniRule"/>
</dbReference>
<comment type="subunit">
    <text evidence="12">Monomer. Interacts with DnaB.</text>
</comment>
<dbReference type="GO" id="GO:0000428">
    <property type="term" value="C:DNA-directed RNA polymerase complex"/>
    <property type="evidence" value="ECO:0007669"/>
    <property type="project" value="UniProtKB-KW"/>
</dbReference>
<dbReference type="SUPFAM" id="SSF57783">
    <property type="entry name" value="Zinc beta-ribbon"/>
    <property type="match status" value="1"/>
</dbReference>
<evidence type="ECO:0000313" key="18">
    <source>
        <dbReference type="EMBL" id="EGQ27679.1"/>
    </source>
</evidence>
<dbReference type="GO" id="GO:0005737">
    <property type="term" value="C:cytoplasm"/>
    <property type="evidence" value="ECO:0007669"/>
    <property type="project" value="TreeGrafter"/>
</dbReference>
<feature type="coiled-coil region" evidence="15">
    <location>
        <begin position="560"/>
        <end position="587"/>
    </location>
</feature>
<dbReference type="SMART" id="SM00400">
    <property type="entry name" value="ZnF_CHCC"/>
    <property type="match status" value="1"/>
</dbReference>
<evidence type="ECO:0000256" key="15">
    <source>
        <dbReference type="SAM" id="Coils"/>
    </source>
</evidence>
<keyword evidence="5 12" id="KW-0235">DNA replication</keyword>
<dbReference type="GO" id="GO:1990077">
    <property type="term" value="C:primosome complex"/>
    <property type="evidence" value="ECO:0007669"/>
    <property type="project" value="UniProtKB-KW"/>
</dbReference>
<evidence type="ECO:0000256" key="7">
    <source>
        <dbReference type="ARBA" id="ARBA00022771"/>
    </source>
</evidence>
<dbReference type="PANTHER" id="PTHR30313:SF2">
    <property type="entry name" value="DNA PRIMASE"/>
    <property type="match status" value="1"/>
</dbReference>
<dbReference type="InterPro" id="IPR016136">
    <property type="entry name" value="DNA_helicase_N/primase_C"/>
</dbReference>
<dbReference type="PIRSF" id="PIRSF002811">
    <property type="entry name" value="DnaG"/>
    <property type="match status" value="1"/>
</dbReference>
<keyword evidence="2 12" id="KW-0639">Primosome</keyword>
<dbReference type="STRING" id="759851.SAMN04244570_0649"/>
<feature type="compositionally biased region" description="Polar residues" evidence="16">
    <location>
        <begin position="452"/>
        <end position="461"/>
    </location>
</feature>
<dbReference type="EC" id="2.7.7.101" evidence="12"/>
<comment type="similarity">
    <text evidence="12 13">Belongs to the DnaG primase family.</text>
</comment>
<evidence type="ECO:0000256" key="14">
    <source>
        <dbReference type="PIRSR" id="PIRSR002811-1"/>
    </source>
</evidence>
<evidence type="ECO:0000256" key="3">
    <source>
        <dbReference type="ARBA" id="ARBA00022679"/>
    </source>
</evidence>
<comment type="catalytic activity">
    <reaction evidence="12">
        <text>ssDNA + n NTP = ssDNA/pppN(pN)n-1 hybrid + (n-1) diphosphate.</text>
        <dbReference type="EC" id="2.7.7.101"/>
    </reaction>
</comment>
<evidence type="ECO:0000256" key="16">
    <source>
        <dbReference type="SAM" id="MobiDB-lite"/>
    </source>
</evidence>
<protein>
    <recommendedName>
        <fullName evidence="12 13">DNA primase</fullName>
        <ecNumber evidence="12">2.7.7.101</ecNumber>
    </recommendedName>
</protein>
<sequence length="603" mass="68572">MTRISDDTIEEIRSGTDIVDLISEYVQLSKRGKNWFGLCPFHEENSPSFSVSEDKQLFHCFGCGASGNAITFMMDMENRSFIDSILKLGSRIGMELEASTNDAQTTKTSSNQQMLKAYTLAANFYSHLLLNTIEGEKALEYLENRGFTRDQIEQYEIGWSPVQSDALSSLLTRQGFDLKEMETAGLCFQKEDGSGYFDRFRGRIMFPIQDDNGMTIAFSGRRLEDSSSDAKYINSPETPIFEKSKVLFNFHRARLNVRKSGKVILFEGFMDTIAADRGGIGNTVAVMGTALSSHHIVKLKRMAKKVVICCDGDSAGWGAAKRFADSLIDSGMDVLVATLPDRMDPDDFIAQQGVDAFTEKILDQPLSYISFVAAYYRRDKNLSIDHDIKQYVHEVFNELAHRCSPIEKDLLIQQLHSETNASKESLGQEFTKSIARKAKQTRDADPVEESRSVSLTSATANRTETDRAEQLLLAHLLMDADLFEEKRAELQDLFVRDDVIKIFFKLAAFYEQYDLPNYQRFAEMLEDRQLKKIVMEAILTERSQEHTGQEVEDCIRHLKRNQLKRLIEQKQHESKEAEKKNDLLKAMELATEVIQLVRSLKVL</sequence>
<dbReference type="AlphaFoldDB" id="F9DNC3"/>
<evidence type="ECO:0000256" key="2">
    <source>
        <dbReference type="ARBA" id="ARBA00022515"/>
    </source>
</evidence>
<dbReference type="InterPro" id="IPR006295">
    <property type="entry name" value="DNA_primase_DnaG"/>
</dbReference>
<dbReference type="RefSeq" id="WP_009496873.1">
    <property type="nucleotide sequence ID" value="NZ_GL982997.1"/>
</dbReference>
<dbReference type="SUPFAM" id="SSF56731">
    <property type="entry name" value="DNA primase core"/>
    <property type="match status" value="1"/>
</dbReference>
<comment type="function">
    <text evidence="12 13">RNA polymerase that catalyzes the synthesis of short RNA molecules used as primers for DNA polymerase during DNA replication.</text>
</comment>
<dbReference type="FunFam" id="3.90.580.10:FF:000001">
    <property type="entry name" value="DNA primase"/>
    <property type="match status" value="1"/>
</dbReference>
<comment type="domain">
    <text evidence="12">Contains an N-terminal zinc-binding domain, a central core domain that contains the primase activity, and a C-terminal DnaB-binding domain.</text>
</comment>
<dbReference type="NCBIfam" id="TIGR01391">
    <property type="entry name" value="dnaG"/>
    <property type="match status" value="1"/>
</dbReference>
<dbReference type="OrthoDB" id="9803773at2"/>
<dbReference type="CDD" id="cd03364">
    <property type="entry name" value="TOPRIM_DnaG_primases"/>
    <property type="match status" value="1"/>
</dbReference>
<dbReference type="GO" id="GO:0003677">
    <property type="term" value="F:DNA binding"/>
    <property type="evidence" value="ECO:0007669"/>
    <property type="project" value="UniProtKB-KW"/>
</dbReference>
<dbReference type="InterPro" id="IPR050219">
    <property type="entry name" value="DnaG_primase"/>
</dbReference>
<dbReference type="Gene3D" id="3.90.580.10">
    <property type="entry name" value="Zinc finger, CHC2-type domain"/>
    <property type="match status" value="1"/>
</dbReference>
<dbReference type="Gene3D" id="3.90.980.10">
    <property type="entry name" value="DNA primase, catalytic core, N-terminal domain"/>
    <property type="match status" value="1"/>
</dbReference>
<dbReference type="Gene3D" id="1.10.860.10">
    <property type="entry name" value="DNAb Helicase, Chain A"/>
    <property type="match status" value="1"/>
</dbReference>
<comment type="caution">
    <text evidence="18">The sequence shown here is derived from an EMBL/GenBank/DDBJ whole genome shotgun (WGS) entry which is preliminary data.</text>
</comment>
<feature type="zinc finger region" description="CHC2-type" evidence="12 14">
    <location>
        <begin position="39"/>
        <end position="63"/>
    </location>
</feature>
<evidence type="ECO:0000256" key="4">
    <source>
        <dbReference type="ARBA" id="ARBA00022695"/>
    </source>
</evidence>
<evidence type="ECO:0000256" key="11">
    <source>
        <dbReference type="ARBA" id="ARBA00023163"/>
    </source>
</evidence>
<dbReference type="EMBL" id="AFPZ01000010">
    <property type="protein sequence ID" value="EGQ27679.1"/>
    <property type="molecule type" value="Genomic_DNA"/>
</dbReference>
<dbReference type="Pfam" id="PF01807">
    <property type="entry name" value="Zn_ribbon_DnaG"/>
    <property type="match status" value="1"/>
</dbReference>
<dbReference type="InterPro" id="IPR036977">
    <property type="entry name" value="DNA_primase_Znf_CHC2"/>
</dbReference>
<dbReference type="Proteomes" id="UP000005316">
    <property type="component" value="Unassembled WGS sequence"/>
</dbReference>
<dbReference type="InterPro" id="IPR013264">
    <property type="entry name" value="DNAG_N"/>
</dbReference>
<evidence type="ECO:0000256" key="12">
    <source>
        <dbReference type="HAMAP-Rule" id="MF_00974"/>
    </source>
</evidence>
<evidence type="ECO:0000256" key="13">
    <source>
        <dbReference type="PIRNR" id="PIRNR002811"/>
    </source>
</evidence>